<reference evidence="16 17" key="1">
    <citation type="journal article" date="2010" name="Cell Res.">
        <title>Complete genome sequence of the rifamycin SV-producing Amycolatopsis mediterranei U32 revealed its genetic characteristics in phylogeny and metabolism.</title>
        <authorList>
            <person name="Zhao W."/>
            <person name="Zhong Y."/>
            <person name="Yuan H."/>
            <person name="Wang J."/>
            <person name="Zheng H."/>
            <person name="Wang Y."/>
            <person name="Cen X."/>
            <person name="Xu F."/>
            <person name="Bai J."/>
            <person name="Han X."/>
            <person name="Lu G."/>
            <person name="Zhu Y."/>
            <person name="Shao Z."/>
            <person name="Yan H."/>
            <person name="Li C."/>
            <person name="Peng N."/>
            <person name="Zhang Z."/>
            <person name="Zhang Y."/>
            <person name="Lin W."/>
            <person name="Fan Y."/>
            <person name="Qin Z."/>
            <person name="Hu Y."/>
            <person name="Zhu B."/>
            <person name="Wang S."/>
            <person name="Ding X."/>
            <person name="Zhao G.P."/>
        </authorList>
    </citation>
    <scope>NUCLEOTIDE SEQUENCE [LARGE SCALE GENOMIC DNA]</scope>
    <source>
        <strain evidence="17">U-32</strain>
    </source>
</reference>
<accession>A0A0H3D4R9</accession>
<dbReference type="InterPro" id="IPR045864">
    <property type="entry name" value="aa-tRNA-synth_II/BPL/LPL"/>
</dbReference>
<dbReference type="SUPFAM" id="SSF101353">
    <property type="entry name" value="Putative anticodon-binding domain of alanyl-tRNA synthetase (AlaRS)"/>
    <property type="match status" value="1"/>
</dbReference>
<comment type="catalytic activity">
    <reaction evidence="13 14">
        <text>tRNA(Ala) + L-alanine + ATP = L-alanyl-tRNA(Ala) + AMP + diphosphate</text>
        <dbReference type="Rhea" id="RHEA:12540"/>
        <dbReference type="Rhea" id="RHEA-COMP:9657"/>
        <dbReference type="Rhea" id="RHEA-COMP:9923"/>
        <dbReference type="ChEBI" id="CHEBI:30616"/>
        <dbReference type="ChEBI" id="CHEBI:33019"/>
        <dbReference type="ChEBI" id="CHEBI:57972"/>
        <dbReference type="ChEBI" id="CHEBI:78442"/>
        <dbReference type="ChEBI" id="CHEBI:78497"/>
        <dbReference type="ChEBI" id="CHEBI:456215"/>
        <dbReference type="EC" id="6.1.1.7"/>
    </reaction>
</comment>
<dbReference type="FunFam" id="3.30.930.10:FF:000004">
    <property type="entry name" value="Alanine--tRNA ligase"/>
    <property type="match status" value="1"/>
</dbReference>
<dbReference type="Gene3D" id="3.30.54.20">
    <property type="match status" value="1"/>
</dbReference>
<dbReference type="GO" id="GO:0004813">
    <property type="term" value="F:alanine-tRNA ligase activity"/>
    <property type="evidence" value="ECO:0007669"/>
    <property type="project" value="UniProtKB-UniRule"/>
</dbReference>
<dbReference type="GO" id="GO:0005524">
    <property type="term" value="F:ATP binding"/>
    <property type="evidence" value="ECO:0007669"/>
    <property type="project" value="UniProtKB-UniRule"/>
</dbReference>
<feature type="binding site" evidence="14">
    <location>
        <position position="572"/>
    </location>
    <ligand>
        <name>Zn(2+)</name>
        <dbReference type="ChEBI" id="CHEBI:29105"/>
    </ligand>
</feature>
<keyword evidence="4 14" id="KW-0436">Ligase</keyword>
<evidence type="ECO:0000313" key="17">
    <source>
        <dbReference type="Proteomes" id="UP000000328"/>
    </source>
</evidence>
<dbReference type="FunFam" id="3.30.54.20:FF:000001">
    <property type="entry name" value="Alanine--tRNA ligase"/>
    <property type="match status" value="1"/>
</dbReference>
<gene>
    <name evidence="14 16" type="primary">alaS</name>
    <name evidence="16" type="ordered locus">AMED_2713</name>
</gene>
<dbReference type="Gene3D" id="2.40.30.130">
    <property type="match status" value="1"/>
</dbReference>
<dbReference type="FunFam" id="3.10.310.40:FF:000001">
    <property type="entry name" value="Alanine--tRNA ligase"/>
    <property type="match status" value="1"/>
</dbReference>
<comment type="subcellular location">
    <subcellularLocation>
        <location evidence="1 14">Cytoplasm</location>
    </subcellularLocation>
</comment>
<dbReference type="GeneID" id="92870490"/>
<keyword evidence="11 14" id="KW-0030">Aminoacyl-tRNA synthetase</keyword>
<dbReference type="InterPro" id="IPR012947">
    <property type="entry name" value="tRNA_SAD"/>
</dbReference>
<dbReference type="AlphaFoldDB" id="A0A0H3D4R9"/>
<dbReference type="GO" id="GO:0002161">
    <property type="term" value="F:aminoacyl-tRNA deacylase activity"/>
    <property type="evidence" value="ECO:0007669"/>
    <property type="project" value="TreeGrafter"/>
</dbReference>
<dbReference type="HOGENOM" id="CLU_004485_1_1_11"/>
<evidence type="ECO:0000256" key="6">
    <source>
        <dbReference type="ARBA" id="ARBA00022741"/>
    </source>
</evidence>
<evidence type="ECO:0000256" key="5">
    <source>
        <dbReference type="ARBA" id="ARBA00022723"/>
    </source>
</evidence>
<dbReference type="NCBIfam" id="TIGR00344">
    <property type="entry name" value="alaS"/>
    <property type="match status" value="1"/>
</dbReference>
<dbReference type="GO" id="GO:0008270">
    <property type="term" value="F:zinc ion binding"/>
    <property type="evidence" value="ECO:0007669"/>
    <property type="project" value="UniProtKB-UniRule"/>
</dbReference>
<dbReference type="InterPro" id="IPR009000">
    <property type="entry name" value="Transl_B-barrel_sf"/>
</dbReference>
<dbReference type="SUPFAM" id="SSF55681">
    <property type="entry name" value="Class II aaRS and biotin synthetases"/>
    <property type="match status" value="1"/>
</dbReference>
<dbReference type="PRINTS" id="PR00980">
    <property type="entry name" value="TRNASYNTHALA"/>
</dbReference>
<dbReference type="EC" id="6.1.1.7" evidence="14"/>
<dbReference type="GO" id="GO:0000049">
    <property type="term" value="F:tRNA binding"/>
    <property type="evidence" value="ECO:0007669"/>
    <property type="project" value="UniProtKB-KW"/>
</dbReference>
<organism evidence="16 17">
    <name type="scientific">Amycolatopsis mediterranei (strain U-32)</name>
    <dbReference type="NCBI Taxonomy" id="749927"/>
    <lineage>
        <taxon>Bacteria</taxon>
        <taxon>Bacillati</taxon>
        <taxon>Actinomycetota</taxon>
        <taxon>Actinomycetes</taxon>
        <taxon>Pseudonocardiales</taxon>
        <taxon>Pseudonocardiaceae</taxon>
        <taxon>Amycolatopsis</taxon>
    </lineage>
</organism>
<evidence type="ECO:0000256" key="14">
    <source>
        <dbReference type="HAMAP-Rule" id="MF_00036"/>
    </source>
</evidence>
<protein>
    <recommendedName>
        <fullName evidence="14">Alanine--tRNA ligase</fullName>
        <ecNumber evidence="14">6.1.1.7</ecNumber>
    </recommendedName>
    <alternativeName>
        <fullName evidence="14">Alanyl-tRNA synthetase</fullName>
        <shortName evidence="14">AlaRS</shortName>
    </alternativeName>
</protein>
<dbReference type="SUPFAM" id="SSF55186">
    <property type="entry name" value="ThrRS/AlaRS common domain"/>
    <property type="match status" value="1"/>
</dbReference>
<dbReference type="InterPro" id="IPR018163">
    <property type="entry name" value="Thr/Ala-tRNA-synth_IIc_edit"/>
</dbReference>
<name>A0A0H3D4R9_AMYMU</name>
<proteinExistence type="inferred from homology"/>
<comment type="domain">
    <text evidence="14">Consists of three domains; the N-terminal catalytic domain, the editing domain and the C-terminal C-Ala domain. The editing domain removes incorrectly charged amino acids, while the C-Ala domain, along with tRNA(Ala), serves as a bridge to cooperatively bring together the editing and aminoacylation centers thus stimulating deacylation of misacylated tRNAs.</text>
</comment>
<dbReference type="Gene3D" id="6.10.250.550">
    <property type="match status" value="1"/>
</dbReference>
<evidence type="ECO:0000256" key="13">
    <source>
        <dbReference type="ARBA" id="ARBA00048300"/>
    </source>
</evidence>
<keyword evidence="5 14" id="KW-0479">Metal-binding</keyword>
<dbReference type="OrthoDB" id="9803884at2"/>
<dbReference type="EMBL" id="CP002000">
    <property type="protein sequence ID" value="ADJ44508.1"/>
    <property type="molecule type" value="Genomic_DNA"/>
</dbReference>
<dbReference type="Gene3D" id="3.10.310.40">
    <property type="match status" value="1"/>
</dbReference>
<evidence type="ECO:0000256" key="2">
    <source>
        <dbReference type="ARBA" id="ARBA00008226"/>
    </source>
</evidence>
<dbReference type="KEGG" id="amd:AMED_2713"/>
<feature type="domain" description="Alanyl-transfer RNA synthetases family profile" evidence="15">
    <location>
        <begin position="1"/>
        <end position="717"/>
    </location>
</feature>
<dbReference type="SUPFAM" id="SSF50447">
    <property type="entry name" value="Translation proteins"/>
    <property type="match status" value="1"/>
</dbReference>
<dbReference type="GO" id="GO:0005829">
    <property type="term" value="C:cytosol"/>
    <property type="evidence" value="ECO:0007669"/>
    <property type="project" value="TreeGrafter"/>
</dbReference>
<keyword evidence="3 14" id="KW-0820">tRNA-binding</keyword>
<dbReference type="PATRIC" id="fig|749927.5.peg.2803"/>
<keyword evidence="14" id="KW-0963">Cytoplasm</keyword>
<evidence type="ECO:0000256" key="3">
    <source>
        <dbReference type="ARBA" id="ARBA00022555"/>
    </source>
</evidence>
<dbReference type="SMART" id="SM00863">
    <property type="entry name" value="tRNA_SAD"/>
    <property type="match status" value="1"/>
</dbReference>
<dbReference type="CDD" id="cd00673">
    <property type="entry name" value="AlaRS_core"/>
    <property type="match status" value="1"/>
</dbReference>
<dbReference type="InterPro" id="IPR002318">
    <property type="entry name" value="Ala-tRNA-lgiase_IIc"/>
</dbReference>
<dbReference type="FunFam" id="3.30.980.10:FF:000004">
    <property type="entry name" value="Alanine--tRNA ligase, cytoplasmic"/>
    <property type="match status" value="1"/>
</dbReference>
<dbReference type="Gene3D" id="3.30.980.10">
    <property type="entry name" value="Threonyl-trna Synthetase, Chain A, domain 2"/>
    <property type="match status" value="1"/>
</dbReference>
<evidence type="ECO:0000256" key="4">
    <source>
        <dbReference type="ARBA" id="ARBA00022598"/>
    </source>
</evidence>
<dbReference type="Pfam" id="PF02272">
    <property type="entry name" value="DHHA1"/>
    <property type="match status" value="1"/>
</dbReference>
<dbReference type="Gene3D" id="3.30.930.10">
    <property type="entry name" value="Bira Bifunctional Protein, Domain 2"/>
    <property type="match status" value="1"/>
</dbReference>
<dbReference type="InterPro" id="IPR018162">
    <property type="entry name" value="Ala-tRNA-ligase_IIc_anticod-bd"/>
</dbReference>
<dbReference type="HAMAP" id="MF_00036_B">
    <property type="entry name" value="Ala_tRNA_synth_B"/>
    <property type="match status" value="1"/>
</dbReference>
<dbReference type="InterPro" id="IPR003156">
    <property type="entry name" value="DHHA1_dom"/>
</dbReference>
<feature type="binding site" evidence="14">
    <location>
        <position position="576"/>
    </location>
    <ligand>
        <name>Zn(2+)</name>
        <dbReference type="ChEBI" id="CHEBI:29105"/>
    </ligand>
</feature>
<dbReference type="GO" id="GO:0006419">
    <property type="term" value="P:alanyl-tRNA aminoacylation"/>
    <property type="evidence" value="ECO:0007669"/>
    <property type="project" value="UniProtKB-UniRule"/>
</dbReference>
<evidence type="ECO:0000256" key="11">
    <source>
        <dbReference type="ARBA" id="ARBA00023146"/>
    </source>
</evidence>
<keyword evidence="10 14" id="KW-0648">Protein biosynthesis</keyword>
<evidence type="ECO:0000256" key="7">
    <source>
        <dbReference type="ARBA" id="ARBA00022833"/>
    </source>
</evidence>
<keyword evidence="9 14" id="KW-0694">RNA-binding</keyword>
<dbReference type="PROSITE" id="PS50860">
    <property type="entry name" value="AA_TRNA_LIGASE_II_ALA"/>
    <property type="match status" value="1"/>
</dbReference>
<dbReference type="RefSeq" id="WP_013224582.1">
    <property type="nucleotide sequence ID" value="NC_014318.1"/>
</dbReference>
<dbReference type="InterPro" id="IPR050058">
    <property type="entry name" value="Ala-tRNA_ligase"/>
</dbReference>
<keyword evidence="8 14" id="KW-0067">ATP-binding</keyword>
<dbReference type="FunFam" id="2.40.30.130:FF:000001">
    <property type="entry name" value="Alanine--tRNA ligase"/>
    <property type="match status" value="1"/>
</dbReference>
<dbReference type="InterPro" id="IPR023033">
    <property type="entry name" value="Ala_tRNA_ligase_euk/bac"/>
</dbReference>
<comment type="similarity">
    <text evidence="2 14">Belongs to the class-II aminoacyl-tRNA synthetase family.</text>
</comment>
<comment type="cofactor">
    <cofactor evidence="14">
        <name>Zn(2+)</name>
        <dbReference type="ChEBI" id="CHEBI:29105"/>
    </cofactor>
    <text evidence="14">Binds 1 zinc ion per subunit.</text>
</comment>
<evidence type="ECO:0000256" key="8">
    <source>
        <dbReference type="ARBA" id="ARBA00022840"/>
    </source>
</evidence>
<dbReference type="Proteomes" id="UP000000328">
    <property type="component" value="Chromosome"/>
</dbReference>
<dbReference type="Pfam" id="PF01411">
    <property type="entry name" value="tRNA-synt_2c"/>
    <property type="match status" value="1"/>
</dbReference>
<dbReference type="Pfam" id="PF07973">
    <property type="entry name" value="tRNA_SAD"/>
    <property type="match status" value="1"/>
</dbReference>
<keyword evidence="6 14" id="KW-0547">Nucleotide-binding</keyword>
<dbReference type="PANTHER" id="PTHR11777">
    <property type="entry name" value="ALANYL-TRNA SYNTHETASE"/>
    <property type="match status" value="1"/>
</dbReference>
<dbReference type="PANTHER" id="PTHR11777:SF9">
    <property type="entry name" value="ALANINE--TRNA LIGASE, CYTOPLASMIC"/>
    <property type="match status" value="1"/>
</dbReference>
<dbReference type="eggNOG" id="COG0013">
    <property type="taxonomic scope" value="Bacteria"/>
</dbReference>
<keyword evidence="7 14" id="KW-0862">Zinc</keyword>
<evidence type="ECO:0000259" key="15">
    <source>
        <dbReference type="PROSITE" id="PS50860"/>
    </source>
</evidence>
<evidence type="ECO:0000256" key="12">
    <source>
        <dbReference type="ARBA" id="ARBA00024779"/>
    </source>
</evidence>
<evidence type="ECO:0000256" key="9">
    <source>
        <dbReference type="ARBA" id="ARBA00022884"/>
    </source>
</evidence>
<evidence type="ECO:0000256" key="1">
    <source>
        <dbReference type="ARBA" id="ARBA00004496"/>
    </source>
</evidence>
<evidence type="ECO:0000256" key="10">
    <source>
        <dbReference type="ARBA" id="ARBA00022917"/>
    </source>
</evidence>
<sequence length="886" mass="95767">MDTHEITDRFLRHFEGRGHTRVPSAPLILDDPNLLFVNAGMVQFKPYFLGEAPPPYPRATSVQKCVRTPDIDEVGKTTRHNTFFQMAGNFSFGDYFKEGAIEAAWELITKPQTEGGFGLDPERIWATVYNDDSEAAGLWRKLTGLPGERIQARDGKDNYWDMGVPGPGGPCSEIYYDRGPAYGREGGPVADEDRYIEIWNLVFMQDVRGDLSPKLGHKPIGELPKKNIDTGMGVERVATILQGVENVYETDLVRPVIGRAEEFSGRRYGSNHADDVRFRVIADHARTGVMLIGDGVTPGNDGRGYVLRRLLRRIVRSTRLLGVQEPVLQEFAKVVRDTMGPTYPELVSGFDRINEVVRIEEEAFLSTLTSGSRIFDMAAEETKRGGGDVLAGDKAFQLHDTYGFPIDLTLEMAAEQGLTVDEEGFRTLMNEQRTRAKADAAARKTGHGDLSEYRKVLEQHGETEFLGYTDLQAEAKVVALLEDGQPVRSVSAGKKAELVLDRTPFYAESGGQVADTGVLLGDGVELKVLDVQKIVPGLYVHRVEVVDGEIGLDSKVTGSVDAHRRLSIERSHSATHLVHAAVRGAYGKRAAQAGSLNSPGRMRFDFTTPGSVSADVLTEVEQEVNDYLQTNVEVQSFTTTKDKALELGAVALFGEKYGNDVRVVDMGDYSRELCGGTHVDRIGQLGLVKLVSDASIGSGVHRVEALVGTDALKYVRKEQLLVSQLANTFKVPSDQLPGRIDDVLTRLKNAEKEIAQLKTQQVLGSAGALVDKAQEIGGVTVVAEVVPDVDGNGLRALASDIRGRLGTRPGVVALFSPAGEKLSFVVATTKAAQEKGIAAGKLVPSFAEKIGGRGGGKPDMAQGGGTNPAGAAEAVTALRSAIAGVG</sequence>
<dbReference type="InterPro" id="IPR018165">
    <property type="entry name" value="Ala-tRNA-synth_IIc_core"/>
</dbReference>
<feature type="binding site" evidence="14">
    <location>
        <position position="674"/>
    </location>
    <ligand>
        <name>Zn(2+)</name>
        <dbReference type="ChEBI" id="CHEBI:29105"/>
    </ligand>
</feature>
<comment type="function">
    <text evidence="12 14">Catalyzes the attachment of alanine to tRNA(Ala) in a two-step reaction: alanine is first activated by ATP to form Ala-AMP and then transferred to the acceptor end of tRNA(Ala). Also edits incorrectly charged Ser-tRNA(Ala) and Gly-tRNA(Ala) via its editing domain.</text>
</comment>
<evidence type="ECO:0000313" key="16">
    <source>
        <dbReference type="EMBL" id="ADJ44508.1"/>
    </source>
</evidence>
<feature type="binding site" evidence="14">
    <location>
        <position position="678"/>
    </location>
    <ligand>
        <name>Zn(2+)</name>
        <dbReference type="ChEBI" id="CHEBI:29105"/>
    </ligand>
</feature>
<dbReference type="InterPro" id="IPR018164">
    <property type="entry name" value="Ala-tRNA-synth_IIc_N"/>
</dbReference>